<evidence type="ECO:0000256" key="6">
    <source>
        <dbReference type="ARBA" id="ARBA00022691"/>
    </source>
</evidence>
<dbReference type="InterPro" id="IPR029063">
    <property type="entry name" value="SAM-dependent_MTases_sf"/>
</dbReference>
<dbReference type="GO" id="GO:0160107">
    <property type="term" value="F:tRNA (adenine(58)-N1)-methyltransferase activity"/>
    <property type="evidence" value="ECO:0007669"/>
    <property type="project" value="UniProtKB-EC"/>
</dbReference>
<organism evidence="13 14">
    <name type="scientific">Trichomonascus ciferrii</name>
    <dbReference type="NCBI Taxonomy" id="44093"/>
    <lineage>
        <taxon>Eukaryota</taxon>
        <taxon>Fungi</taxon>
        <taxon>Dikarya</taxon>
        <taxon>Ascomycota</taxon>
        <taxon>Saccharomycotina</taxon>
        <taxon>Dipodascomycetes</taxon>
        <taxon>Dipodascales</taxon>
        <taxon>Trichomonascaceae</taxon>
        <taxon>Trichomonascus</taxon>
        <taxon>Trichomonascus ciferrii complex</taxon>
    </lineage>
</organism>
<protein>
    <recommendedName>
        <fullName evidence="3 9">tRNA (adenine(58)-N(1))-methyltransferase catalytic subunit TRM61</fullName>
        <ecNumber evidence="2 9">2.1.1.220</ecNumber>
    </recommendedName>
</protein>
<dbReference type="InterPro" id="IPR049470">
    <property type="entry name" value="TRM61_C"/>
</dbReference>
<keyword evidence="4 9" id="KW-0489">Methyltransferase</keyword>
<dbReference type="SUPFAM" id="SSF53335">
    <property type="entry name" value="S-adenosyl-L-methionine-dependent methyltransferases"/>
    <property type="match status" value="1"/>
</dbReference>
<dbReference type="EMBL" id="SWFS01000456">
    <property type="protein sequence ID" value="KAA8902884.1"/>
    <property type="molecule type" value="Genomic_DNA"/>
</dbReference>
<evidence type="ECO:0000256" key="4">
    <source>
        <dbReference type="ARBA" id="ARBA00022603"/>
    </source>
</evidence>
<evidence type="ECO:0000259" key="12">
    <source>
        <dbReference type="Pfam" id="PF08704"/>
    </source>
</evidence>
<keyword evidence="8 9" id="KW-0539">Nucleus</keyword>
<keyword evidence="14" id="KW-1185">Reference proteome</keyword>
<evidence type="ECO:0000256" key="8">
    <source>
        <dbReference type="ARBA" id="ARBA00023242"/>
    </source>
</evidence>
<evidence type="ECO:0000256" key="3">
    <source>
        <dbReference type="ARBA" id="ARBA00015963"/>
    </source>
</evidence>
<evidence type="ECO:0000256" key="7">
    <source>
        <dbReference type="ARBA" id="ARBA00022694"/>
    </source>
</evidence>
<name>A0A642UW05_9ASCO</name>
<feature type="compositionally biased region" description="Acidic residues" evidence="11">
    <location>
        <begin position="291"/>
        <end position="301"/>
    </location>
</feature>
<comment type="function">
    <text evidence="9">Catalytic subunit of tRNA (adenine-N(1)-)-methyltransferase, which catalyzes the formation of N(1)-methyladenine at position 58 (m1A58) in initiator methionyl-tRNA.</text>
</comment>
<dbReference type="EC" id="2.1.1.220" evidence="2 9"/>
<comment type="caution">
    <text evidence="13">The sequence shown here is derived from an EMBL/GenBank/DDBJ whole genome shotgun (WGS) entry which is preliminary data.</text>
</comment>
<dbReference type="GO" id="GO:0031515">
    <property type="term" value="C:tRNA (m1A) methyltransferase complex"/>
    <property type="evidence" value="ECO:0007669"/>
    <property type="project" value="UniProtKB-UniRule"/>
</dbReference>
<comment type="similarity">
    <text evidence="9">Belongs to the class I-like SAM-binding methyltransferase superfamily. TRM61 family.</text>
</comment>
<dbReference type="VEuPathDB" id="FungiDB:TRICI_005808"/>
<dbReference type="Pfam" id="PF08704">
    <property type="entry name" value="GCD14"/>
    <property type="match status" value="1"/>
</dbReference>
<keyword evidence="6 9" id="KW-0949">S-adenosyl-L-methionine</keyword>
<keyword evidence="7 9" id="KW-0819">tRNA processing</keyword>
<feature type="binding site" evidence="10">
    <location>
        <position position="186"/>
    </location>
    <ligand>
        <name>S-adenosyl-L-methionine</name>
        <dbReference type="ChEBI" id="CHEBI:59789"/>
    </ligand>
</feature>
<comment type="catalytic activity">
    <reaction evidence="9">
        <text>adenosine(58) in tRNA + S-adenosyl-L-methionine = N(1)-methyladenosine(58) in tRNA + S-adenosyl-L-homocysteine + H(+)</text>
        <dbReference type="Rhea" id="RHEA:43152"/>
        <dbReference type="Rhea" id="RHEA-COMP:10365"/>
        <dbReference type="Rhea" id="RHEA-COMP:10366"/>
        <dbReference type="ChEBI" id="CHEBI:15378"/>
        <dbReference type="ChEBI" id="CHEBI:57856"/>
        <dbReference type="ChEBI" id="CHEBI:59789"/>
        <dbReference type="ChEBI" id="CHEBI:74411"/>
        <dbReference type="ChEBI" id="CHEBI:74491"/>
        <dbReference type="EC" id="2.1.1.220"/>
    </reaction>
</comment>
<dbReference type="GO" id="GO:0005634">
    <property type="term" value="C:nucleus"/>
    <property type="evidence" value="ECO:0007669"/>
    <property type="project" value="UniProtKB-SubCell"/>
</dbReference>
<dbReference type="FunFam" id="3.10.330.20:FF:000002">
    <property type="entry name" value="tRNA (adenine(58)-N(1))-methyltransferase catalytic subunit TRMT61A"/>
    <property type="match status" value="1"/>
</dbReference>
<dbReference type="GO" id="GO:0030488">
    <property type="term" value="P:tRNA methylation"/>
    <property type="evidence" value="ECO:0007669"/>
    <property type="project" value="InterPro"/>
</dbReference>
<gene>
    <name evidence="13" type="ORF">TRICI_005808</name>
</gene>
<dbReference type="OrthoDB" id="1925287at2759"/>
<feature type="domain" description="tRNA (adenine(58)-N(1))-methyltransferase catalytic subunit TRM61 C-terminal" evidence="12">
    <location>
        <begin position="64"/>
        <end position="354"/>
    </location>
</feature>
<dbReference type="PANTHER" id="PTHR12133:SF2">
    <property type="entry name" value="TRNA (ADENINE(58)-N(1))-METHYLTRANSFERASE CATALYTIC SUBUNIT TRMT61A"/>
    <property type="match status" value="1"/>
</dbReference>
<evidence type="ECO:0000313" key="13">
    <source>
        <dbReference type="EMBL" id="KAA8902884.1"/>
    </source>
</evidence>
<feature type="compositionally biased region" description="Basic and acidic residues" evidence="11">
    <location>
        <begin position="272"/>
        <end position="290"/>
    </location>
</feature>
<dbReference type="PIRSF" id="PIRSF017269">
    <property type="entry name" value="GCD14"/>
    <property type="match status" value="1"/>
</dbReference>
<comment type="subcellular location">
    <subcellularLocation>
        <location evidence="1 9">Nucleus</location>
    </subcellularLocation>
</comment>
<evidence type="ECO:0000256" key="5">
    <source>
        <dbReference type="ARBA" id="ARBA00022679"/>
    </source>
</evidence>
<proteinExistence type="inferred from homology"/>
<sequence>MSFTEYEGEIREGSLVLAWLTRTDIKPIRVTKDEKLNTRYGCFRHNDMIGMRYGTQMPSMNDQGFIHLMAPTPELWTLSLPHRTQIVYTPDSSYIVQRLRIRPGSRVIEAGTGSGSFTHALARTVGSCGHVFSYEFHEARFHEAKKEFEEHGLLEGRVTLTHRDVCQEGFDLIETEVVGATAVFLDLPAPWTAVPWLKTVVDRTQAVGVCCFSPCIEQVVKTVEALRREGFQRIEMVEVNAAKWESRKAMVKSVDEAIERLRDVKRRREEGLQKRRERMEEVKAGVKHEREEEEGNEEGESTDASPAPQAGKKGYNPWGKGMRVKEGDERYEWRDVSRVEAELKSHTSYLTFAVLPPPFPESTSCN</sequence>
<dbReference type="CDD" id="cd02440">
    <property type="entry name" value="AdoMet_MTases"/>
    <property type="match status" value="1"/>
</dbReference>
<dbReference type="InterPro" id="IPR014816">
    <property type="entry name" value="tRNA_MeTrfase_Gcd14"/>
</dbReference>
<dbReference type="PROSITE" id="PS51620">
    <property type="entry name" value="SAM_TRM61"/>
    <property type="match status" value="1"/>
</dbReference>
<evidence type="ECO:0000256" key="1">
    <source>
        <dbReference type="ARBA" id="ARBA00004123"/>
    </source>
</evidence>
<evidence type="ECO:0000313" key="14">
    <source>
        <dbReference type="Proteomes" id="UP000761534"/>
    </source>
</evidence>
<evidence type="ECO:0000256" key="9">
    <source>
        <dbReference type="PIRNR" id="PIRNR017269"/>
    </source>
</evidence>
<evidence type="ECO:0000256" key="11">
    <source>
        <dbReference type="SAM" id="MobiDB-lite"/>
    </source>
</evidence>
<dbReference type="Gene3D" id="3.40.50.150">
    <property type="entry name" value="Vaccinia Virus protein VP39"/>
    <property type="match status" value="1"/>
</dbReference>
<evidence type="ECO:0000256" key="10">
    <source>
        <dbReference type="PIRSR" id="PIRSR017269-1"/>
    </source>
</evidence>
<evidence type="ECO:0000256" key="2">
    <source>
        <dbReference type="ARBA" id="ARBA00012796"/>
    </source>
</evidence>
<dbReference type="Gene3D" id="3.10.330.20">
    <property type="match status" value="1"/>
</dbReference>
<feature type="binding site" evidence="10">
    <location>
        <position position="135"/>
    </location>
    <ligand>
        <name>S-adenosyl-L-methionine</name>
        <dbReference type="ChEBI" id="CHEBI:59789"/>
    </ligand>
</feature>
<reference evidence="13" key="1">
    <citation type="journal article" date="2019" name="G3 (Bethesda)">
        <title>Genome Assemblies of Two Rare Opportunistic Yeast Pathogens: Diutina rugosa (syn. Candida rugosa) and Trichomonascus ciferrii (syn. Candida ciferrii).</title>
        <authorList>
            <person name="Mixao V."/>
            <person name="Saus E."/>
            <person name="Hansen A.P."/>
            <person name="Lass-Florl C."/>
            <person name="Gabaldon T."/>
        </authorList>
    </citation>
    <scope>NUCLEOTIDE SEQUENCE</scope>
    <source>
        <strain evidence="13">CBS 4856</strain>
    </source>
</reference>
<feature type="region of interest" description="Disordered" evidence="11">
    <location>
        <begin position="272"/>
        <end position="322"/>
    </location>
</feature>
<dbReference type="AlphaFoldDB" id="A0A642UW05"/>
<dbReference type="PANTHER" id="PTHR12133">
    <property type="entry name" value="TRNA (ADENINE(58)-N(1))-METHYLTRANSFERASE"/>
    <property type="match status" value="1"/>
</dbReference>
<accession>A0A642UW05</accession>
<keyword evidence="5 9" id="KW-0808">Transferase</keyword>
<dbReference type="Proteomes" id="UP000761534">
    <property type="component" value="Unassembled WGS sequence"/>
</dbReference>